<keyword evidence="2" id="KW-1185">Reference proteome</keyword>
<proteinExistence type="predicted"/>
<accession>A0ACB9NFI0</accession>
<evidence type="ECO:0000313" key="1">
    <source>
        <dbReference type="EMBL" id="KAI4334682.1"/>
    </source>
</evidence>
<dbReference type="Proteomes" id="UP000828941">
    <property type="component" value="Chromosome 6"/>
</dbReference>
<protein>
    <submittedName>
        <fullName evidence="1">Uncharacterized protein</fullName>
    </submittedName>
</protein>
<sequence>MLPSILFNSCQFHDYVTHILKHCGGTAEIKGPINILATSDPQNVDYILNKNFGNYSRGSSFIDISEAFGAGVFSSDADVWKHSRDILKPFFRWKSFELLVERTIQNKLEICLFPLLDQVKEQFMEVNLQDIFRRFTFDSICSLVMGFDPNSLTIDFPKFHLSKAFDQVSYTVFY</sequence>
<organism evidence="1 2">
    <name type="scientific">Bauhinia variegata</name>
    <name type="common">Purple orchid tree</name>
    <name type="synonym">Phanera variegata</name>
    <dbReference type="NCBI Taxonomy" id="167791"/>
    <lineage>
        <taxon>Eukaryota</taxon>
        <taxon>Viridiplantae</taxon>
        <taxon>Streptophyta</taxon>
        <taxon>Embryophyta</taxon>
        <taxon>Tracheophyta</taxon>
        <taxon>Spermatophyta</taxon>
        <taxon>Magnoliopsida</taxon>
        <taxon>eudicotyledons</taxon>
        <taxon>Gunneridae</taxon>
        <taxon>Pentapetalae</taxon>
        <taxon>rosids</taxon>
        <taxon>fabids</taxon>
        <taxon>Fabales</taxon>
        <taxon>Fabaceae</taxon>
        <taxon>Cercidoideae</taxon>
        <taxon>Cercideae</taxon>
        <taxon>Bauhiniinae</taxon>
        <taxon>Bauhinia</taxon>
    </lineage>
</organism>
<gene>
    <name evidence="1" type="ORF">L6164_013398</name>
</gene>
<dbReference type="EMBL" id="CM039431">
    <property type="protein sequence ID" value="KAI4334682.1"/>
    <property type="molecule type" value="Genomic_DNA"/>
</dbReference>
<reference evidence="1 2" key="1">
    <citation type="journal article" date="2022" name="DNA Res.">
        <title>Chromosomal-level genome assembly of the orchid tree Bauhinia variegata (Leguminosae; Cercidoideae) supports the allotetraploid origin hypothesis of Bauhinia.</title>
        <authorList>
            <person name="Zhong Y."/>
            <person name="Chen Y."/>
            <person name="Zheng D."/>
            <person name="Pang J."/>
            <person name="Liu Y."/>
            <person name="Luo S."/>
            <person name="Meng S."/>
            <person name="Qian L."/>
            <person name="Wei D."/>
            <person name="Dai S."/>
            <person name="Zhou R."/>
        </authorList>
    </citation>
    <scope>NUCLEOTIDE SEQUENCE [LARGE SCALE GENOMIC DNA]</scope>
    <source>
        <strain evidence="1">BV-YZ2020</strain>
    </source>
</reference>
<evidence type="ECO:0000313" key="2">
    <source>
        <dbReference type="Proteomes" id="UP000828941"/>
    </source>
</evidence>
<comment type="caution">
    <text evidence="1">The sequence shown here is derived from an EMBL/GenBank/DDBJ whole genome shotgun (WGS) entry which is preliminary data.</text>
</comment>
<name>A0ACB9NFI0_BAUVA</name>